<name>A0A8S3DQN2_9BILA</name>
<dbReference type="Proteomes" id="UP000681720">
    <property type="component" value="Unassembled WGS sequence"/>
</dbReference>
<feature type="domain" description="GH18" evidence="2">
    <location>
        <begin position="1"/>
        <end position="57"/>
    </location>
</feature>
<dbReference type="EMBL" id="CAJOBJ010205174">
    <property type="protein sequence ID" value="CAF4994701.1"/>
    <property type="molecule type" value="Genomic_DNA"/>
</dbReference>
<dbReference type="GO" id="GO:0005975">
    <property type="term" value="P:carbohydrate metabolic process"/>
    <property type="evidence" value="ECO:0007669"/>
    <property type="project" value="InterPro"/>
</dbReference>
<sequence length="57" mass="6250">VKRPGGGSMTPEDIDPCLCTHVIYAFSEMDNNQLIPMEKHDLKDGSQPGPYEDASTI</sequence>
<dbReference type="AlphaFoldDB" id="A0A8S3DQN2"/>
<evidence type="ECO:0000259" key="2">
    <source>
        <dbReference type="PROSITE" id="PS51910"/>
    </source>
</evidence>
<evidence type="ECO:0000313" key="4">
    <source>
        <dbReference type="EMBL" id="CAF4994701.1"/>
    </source>
</evidence>
<dbReference type="SUPFAM" id="SSF51445">
    <property type="entry name" value="(Trans)glycosidases"/>
    <property type="match status" value="1"/>
</dbReference>
<comment type="caution">
    <text evidence="4">The sequence shown here is derived from an EMBL/GenBank/DDBJ whole genome shotgun (WGS) entry which is preliminary data.</text>
</comment>
<reference evidence="4" key="1">
    <citation type="submission" date="2021-02" db="EMBL/GenBank/DDBJ databases">
        <authorList>
            <person name="Nowell W R."/>
        </authorList>
    </citation>
    <scope>NUCLEOTIDE SEQUENCE</scope>
</reference>
<dbReference type="PROSITE" id="PS51910">
    <property type="entry name" value="GH18_2"/>
    <property type="match status" value="1"/>
</dbReference>
<protein>
    <recommendedName>
        <fullName evidence="2">GH18 domain-containing protein</fullName>
    </recommendedName>
</protein>
<proteinExistence type="predicted"/>
<dbReference type="Proteomes" id="UP000676336">
    <property type="component" value="Unassembled WGS sequence"/>
</dbReference>
<organism evidence="4 5">
    <name type="scientific">Rotaria magnacalcarata</name>
    <dbReference type="NCBI Taxonomy" id="392030"/>
    <lineage>
        <taxon>Eukaryota</taxon>
        <taxon>Metazoa</taxon>
        <taxon>Spiralia</taxon>
        <taxon>Gnathifera</taxon>
        <taxon>Rotifera</taxon>
        <taxon>Eurotatoria</taxon>
        <taxon>Bdelloidea</taxon>
        <taxon>Philodinida</taxon>
        <taxon>Philodinidae</taxon>
        <taxon>Rotaria</taxon>
    </lineage>
</organism>
<dbReference type="InterPro" id="IPR001223">
    <property type="entry name" value="Glyco_hydro18_cat"/>
</dbReference>
<dbReference type="Gene3D" id="3.20.20.80">
    <property type="entry name" value="Glycosidases"/>
    <property type="match status" value="1"/>
</dbReference>
<gene>
    <name evidence="4" type="ORF">GIL414_LOCUS56857</name>
    <name evidence="3" type="ORF">SMN809_LOCUS51770</name>
</gene>
<evidence type="ECO:0000313" key="3">
    <source>
        <dbReference type="EMBL" id="CAF4901499.1"/>
    </source>
</evidence>
<accession>A0A8S3DQN2</accession>
<evidence type="ECO:0000256" key="1">
    <source>
        <dbReference type="SAM" id="MobiDB-lite"/>
    </source>
</evidence>
<feature type="region of interest" description="Disordered" evidence="1">
    <location>
        <begin position="37"/>
        <end position="57"/>
    </location>
</feature>
<evidence type="ECO:0000313" key="5">
    <source>
        <dbReference type="Proteomes" id="UP000681720"/>
    </source>
</evidence>
<feature type="non-terminal residue" evidence="4">
    <location>
        <position position="1"/>
    </location>
</feature>
<dbReference type="InterPro" id="IPR017853">
    <property type="entry name" value="GH"/>
</dbReference>
<dbReference type="EMBL" id="CAJOBI010174353">
    <property type="protein sequence ID" value="CAF4901499.1"/>
    <property type="molecule type" value="Genomic_DNA"/>
</dbReference>